<dbReference type="GO" id="GO:0005524">
    <property type="term" value="F:ATP binding"/>
    <property type="evidence" value="ECO:0007669"/>
    <property type="project" value="UniProtKB-KW"/>
</dbReference>
<dbReference type="SMART" id="SM00388">
    <property type="entry name" value="HisKA"/>
    <property type="match status" value="1"/>
</dbReference>
<evidence type="ECO:0000313" key="21">
    <source>
        <dbReference type="Proteomes" id="UP000050421"/>
    </source>
</evidence>
<dbReference type="Gene3D" id="3.30.450.40">
    <property type="match status" value="1"/>
</dbReference>
<dbReference type="PATRIC" id="fig|1305737.6.peg.1398"/>
<feature type="domain" description="Histidine kinase" evidence="16">
    <location>
        <begin position="1186"/>
        <end position="1404"/>
    </location>
</feature>
<evidence type="ECO:0000259" key="19">
    <source>
        <dbReference type="PROSITE" id="PS50113"/>
    </source>
</evidence>
<evidence type="ECO:0000256" key="10">
    <source>
        <dbReference type="ARBA" id="ARBA00022840"/>
    </source>
</evidence>
<dbReference type="Gene3D" id="3.30.565.10">
    <property type="entry name" value="Histidine kinase-like ATPase, C-terminal domain"/>
    <property type="match status" value="1"/>
</dbReference>
<dbReference type="SMART" id="SM00448">
    <property type="entry name" value="REC"/>
    <property type="match status" value="1"/>
</dbReference>
<dbReference type="InterPro" id="IPR029016">
    <property type="entry name" value="GAF-like_dom_sf"/>
</dbReference>
<dbReference type="Proteomes" id="UP000050421">
    <property type="component" value="Unassembled WGS sequence"/>
</dbReference>
<dbReference type="OrthoDB" id="9811889at2"/>
<dbReference type="eggNOG" id="COG5002">
    <property type="taxonomic scope" value="Bacteria"/>
</dbReference>
<evidence type="ECO:0000256" key="13">
    <source>
        <dbReference type="ARBA" id="ARBA00023136"/>
    </source>
</evidence>
<keyword evidence="10" id="KW-0067">ATP-binding</keyword>
<dbReference type="Pfam" id="PF01590">
    <property type="entry name" value="GAF"/>
    <property type="match status" value="1"/>
</dbReference>
<evidence type="ECO:0000259" key="17">
    <source>
        <dbReference type="PROSITE" id="PS50110"/>
    </source>
</evidence>
<dbReference type="PROSITE" id="PS50113">
    <property type="entry name" value="PAC"/>
    <property type="match status" value="2"/>
</dbReference>
<dbReference type="FunFam" id="3.30.565.10:FF:000023">
    <property type="entry name" value="PAS domain-containing sensor histidine kinase"/>
    <property type="match status" value="1"/>
</dbReference>
<dbReference type="CDD" id="cd00130">
    <property type="entry name" value="PAS"/>
    <property type="match status" value="3"/>
</dbReference>
<dbReference type="InterPro" id="IPR005467">
    <property type="entry name" value="His_kinase_dom"/>
</dbReference>
<evidence type="ECO:0000256" key="6">
    <source>
        <dbReference type="ARBA" id="ARBA00022679"/>
    </source>
</evidence>
<feature type="coiled-coil region" evidence="15">
    <location>
        <begin position="1152"/>
        <end position="1186"/>
    </location>
</feature>
<dbReference type="PROSITE" id="PS50112">
    <property type="entry name" value="PAS"/>
    <property type="match status" value="3"/>
</dbReference>
<dbReference type="Gene3D" id="3.30.450.20">
    <property type="entry name" value="PAS domain"/>
    <property type="match status" value="4"/>
</dbReference>
<protein>
    <recommendedName>
        <fullName evidence="3">histidine kinase</fullName>
        <ecNumber evidence="3">2.7.13.3</ecNumber>
    </recommendedName>
</protein>
<dbReference type="PANTHER" id="PTHR43047:SF72">
    <property type="entry name" value="OSMOSENSING HISTIDINE PROTEIN KINASE SLN1"/>
    <property type="match status" value="1"/>
</dbReference>
<dbReference type="InterPro" id="IPR001610">
    <property type="entry name" value="PAC"/>
</dbReference>
<dbReference type="Pfam" id="PF13188">
    <property type="entry name" value="PAS_8"/>
    <property type="match status" value="1"/>
</dbReference>
<dbReference type="Gene3D" id="1.10.287.130">
    <property type="match status" value="1"/>
</dbReference>
<dbReference type="CDD" id="cd16922">
    <property type="entry name" value="HATPase_EvgS-ArcB-TorS-like"/>
    <property type="match status" value="1"/>
</dbReference>
<comment type="catalytic activity">
    <reaction evidence="1">
        <text>ATP + protein L-histidine = ADP + protein N-phospho-L-histidine.</text>
        <dbReference type="EC" id="2.7.13.3"/>
    </reaction>
</comment>
<evidence type="ECO:0000313" key="20">
    <source>
        <dbReference type="EMBL" id="KPQ19085.1"/>
    </source>
</evidence>
<dbReference type="GO" id="GO:0009927">
    <property type="term" value="F:histidine phosphotransfer kinase activity"/>
    <property type="evidence" value="ECO:0007669"/>
    <property type="project" value="TreeGrafter"/>
</dbReference>
<evidence type="ECO:0000256" key="5">
    <source>
        <dbReference type="ARBA" id="ARBA00022553"/>
    </source>
</evidence>
<keyword evidence="12" id="KW-0902">Two-component regulatory system</keyword>
<keyword evidence="5 14" id="KW-0597">Phosphoprotein</keyword>
<evidence type="ECO:0000256" key="15">
    <source>
        <dbReference type="SAM" id="Coils"/>
    </source>
</evidence>
<keyword evidence="7" id="KW-0812">Transmembrane</keyword>
<dbReference type="InterPro" id="IPR036890">
    <property type="entry name" value="HATPase_C_sf"/>
</dbReference>
<feature type="domain" description="PAC" evidence="19">
    <location>
        <begin position="973"/>
        <end position="1030"/>
    </location>
</feature>
<keyword evidence="11" id="KW-1133">Transmembrane helix</keyword>
<feature type="domain" description="PAS" evidence="18">
    <location>
        <begin position="920"/>
        <end position="959"/>
    </location>
</feature>
<dbReference type="GO" id="GO:0000155">
    <property type="term" value="F:phosphorelay sensor kinase activity"/>
    <property type="evidence" value="ECO:0007669"/>
    <property type="project" value="InterPro"/>
</dbReference>
<feature type="domain" description="PAC" evidence="19">
    <location>
        <begin position="855"/>
        <end position="907"/>
    </location>
</feature>
<feature type="modified residue" description="4-aspartylphosphate" evidence="14">
    <location>
        <position position="1481"/>
    </location>
</feature>
<keyword evidence="6" id="KW-0808">Transferase</keyword>
<dbReference type="CDD" id="cd00082">
    <property type="entry name" value="HisKA"/>
    <property type="match status" value="1"/>
</dbReference>
<dbReference type="PANTHER" id="PTHR43047">
    <property type="entry name" value="TWO-COMPONENT HISTIDINE PROTEIN KINASE"/>
    <property type="match status" value="1"/>
</dbReference>
<feature type="domain" description="PAS" evidence="18">
    <location>
        <begin position="781"/>
        <end position="851"/>
    </location>
</feature>
<dbReference type="Pfam" id="PF00072">
    <property type="entry name" value="Response_reg"/>
    <property type="match status" value="1"/>
</dbReference>
<dbReference type="EC" id="2.7.13.3" evidence="3"/>
<sequence>MFQISSLIDEILNHIDDKFLIVDNHGKVLHLSKSLIDHKRDSLHDLNESYFDLFPGLEHSESKIKDGTILMEMSEMGETYAHEISCLKENIFLVKIKKSDQPKIEFLIKDVDLLNQLRQGVIIWNPEIQKIEFLNKIMMSWLDLDGANPKEFHEYKTILEPILNSSSDFLDQQKIQIGSGKEFTFNITRVPIYNPSTQLFGFIIENTSQYQNTIKQLLKSTRRFKRLFHTMAQGVVYHRADGEIIDANKAALELLGLSLKQIKGLKPIDPSWKVIHPDGSEFPGEEHPAMISLNKGIKVVDEIMGVYQPEKQDIVWLLVNSHPVFTRHSRKISHVIATFTDITRQVTAEQKLRKQVKLQELLAGTAMNYINIEPEELAPSIQRTLQELGRFMNADRSYIFEYDLKNRITNNTYEWCAEGIEPQIEELQEVPFELFEDWLNTHFRGEIMQIDNVATLPDELEIKKILASQDIQSLVAVPIMQEGKPWGFIGIDSVRQQHSFTQNEINLVKVFAAMLENIFQKFQNLNNLNERIKELSCIFNISDLTQKQNQSINAFFNEIVKILPSGFLNPDQTSARITYGDEEFITLGFKASNNTLSRSTFLEDSRRLIIEIHIPENKSFLEEEKQLVKGTLLIIQKHLENQLHLATIQKNSENIQNIINSQTNYLVRFNQSLDITFANNKFYQSYVEELGPLPENKSISFFEVIAVSNRDILRECIAKASEKPGKIITRELACSKEGENQKIFLWEFVCLNKVSDQEYDLQGIAVDITLQKQAENALAASEERFRSIADNSGSVIWEMDKIGRYTYLSAACHRVYGYHEEELVGKYFYDIFPNSKKEEYKKIGIQLLEKGADVQAFENPIQKKNGEIIWVNTYASPIRDERGNIVGYRGADSDITAEKNAKEELLKFEIISNQAQQGNVITDIEGNISYCNEAFATMHGYRSDELIGQNLRILHSKEQLDRSETDQSPDSVRNQEFKLVEFERKRKDGSTFPSLTSSKIIRDDSKKILFIAGIVIDITEKKQQEEKLLAILNAIPDLIFINDREGNYLEYYDSSFGSKIEGFQNLVGKNLSDIYDEKYTKFHLEKIKECLDTGQLITYEYPLADKGETKIYESRVVKVNENKVLRFSRDITKRVASEKEIANLNRTLEDRIKKRTQELEKANFSLEEAKSDAEKANKAKSEFLSRMSHELRTPMNAILGFAQLLELTPLTERQLKNVEYILKGGQHLLSLINEILDLSKIEAGKIQMKVEPIDLNKLLEETSQIIQPFLMEKSIRLINNQSDSLFVLADWQRLKQVFLNILNNAIKYNQPNGEIEISQFEVSTNEQRKVRIEIRDTGKGIHQEDFPKLFEPFERIGAEMSETEGTGLGLAVVKKLVELMRGEVGVESVWGEGSTFWVELPLAANQSKQTPSENKTGKTKSKEITIKQGTVLYIEDNISNIQLVEEIFETTLPEIAILTENYGQKGIKTCSKYLPDLVLLDIHLPDISGIQVLAELKSNPLTKQIPVIILTADAQTANSDSLKKQGALAILSKPFYIPSFIKLVKKSLEVQAN</sequence>
<dbReference type="SUPFAM" id="SSF52172">
    <property type="entry name" value="CheY-like"/>
    <property type="match status" value="1"/>
</dbReference>
<evidence type="ECO:0000256" key="11">
    <source>
        <dbReference type="ARBA" id="ARBA00022989"/>
    </source>
</evidence>
<evidence type="ECO:0000259" key="16">
    <source>
        <dbReference type="PROSITE" id="PS50109"/>
    </source>
</evidence>
<dbReference type="PROSITE" id="PS50109">
    <property type="entry name" value="HIS_KIN"/>
    <property type="match status" value="1"/>
</dbReference>
<dbReference type="SMART" id="SM00387">
    <property type="entry name" value="HATPase_c"/>
    <property type="match status" value="1"/>
</dbReference>
<evidence type="ECO:0000256" key="4">
    <source>
        <dbReference type="ARBA" id="ARBA00022475"/>
    </source>
</evidence>
<dbReference type="Pfam" id="PF00512">
    <property type="entry name" value="HisKA"/>
    <property type="match status" value="1"/>
</dbReference>
<dbReference type="Gene3D" id="3.40.50.2300">
    <property type="match status" value="1"/>
</dbReference>
<comment type="caution">
    <text evidence="20">The sequence shown here is derived from an EMBL/GenBank/DDBJ whole genome shotgun (WGS) entry which is preliminary data.</text>
</comment>
<reference evidence="20 21" key="1">
    <citation type="submission" date="2015-09" db="EMBL/GenBank/DDBJ databases">
        <title>Identification and resolution of microdiversity through metagenomic sequencing of parallel consortia.</title>
        <authorList>
            <person name="Nelson W.C."/>
            <person name="Romine M.F."/>
            <person name="Lindemann S.R."/>
        </authorList>
    </citation>
    <scope>NUCLEOTIDE SEQUENCE [LARGE SCALE GENOMIC DNA]</scope>
    <source>
        <strain evidence="20">HL-49</strain>
    </source>
</reference>
<dbReference type="InterPro" id="IPR035965">
    <property type="entry name" value="PAS-like_dom_sf"/>
</dbReference>
<dbReference type="Pfam" id="PF02518">
    <property type="entry name" value="HATPase_c"/>
    <property type="match status" value="1"/>
</dbReference>
<evidence type="ECO:0000256" key="3">
    <source>
        <dbReference type="ARBA" id="ARBA00012438"/>
    </source>
</evidence>
<keyword evidence="8" id="KW-0547">Nucleotide-binding</keyword>
<dbReference type="eggNOG" id="COG2205">
    <property type="taxonomic scope" value="Bacteria"/>
</dbReference>
<dbReference type="NCBIfam" id="TIGR00229">
    <property type="entry name" value="sensory_box"/>
    <property type="match status" value="3"/>
</dbReference>
<dbReference type="SUPFAM" id="SSF55785">
    <property type="entry name" value="PYP-like sensor domain (PAS domain)"/>
    <property type="match status" value="4"/>
</dbReference>
<comment type="subcellular location">
    <subcellularLocation>
        <location evidence="2">Cell membrane</location>
    </subcellularLocation>
</comment>
<dbReference type="InterPro" id="IPR004358">
    <property type="entry name" value="Sig_transdc_His_kin-like_C"/>
</dbReference>
<dbReference type="InterPro" id="IPR011006">
    <property type="entry name" value="CheY-like_superfamily"/>
</dbReference>
<evidence type="ECO:0000256" key="14">
    <source>
        <dbReference type="PROSITE-ProRule" id="PRU00169"/>
    </source>
</evidence>
<dbReference type="GO" id="GO:0005886">
    <property type="term" value="C:plasma membrane"/>
    <property type="evidence" value="ECO:0007669"/>
    <property type="project" value="UniProtKB-SubCell"/>
</dbReference>
<gene>
    <name evidence="20" type="ORF">HLUCCX10_03780</name>
</gene>
<dbReference type="InterPro" id="IPR003661">
    <property type="entry name" value="HisK_dim/P_dom"/>
</dbReference>
<keyword evidence="15" id="KW-0175">Coiled coil</keyword>
<keyword evidence="4" id="KW-1003">Cell membrane</keyword>
<dbReference type="SUPFAM" id="SSF55874">
    <property type="entry name" value="ATPase domain of HSP90 chaperone/DNA topoisomerase II/histidine kinase"/>
    <property type="match status" value="1"/>
</dbReference>
<dbReference type="InterPro" id="IPR003594">
    <property type="entry name" value="HATPase_dom"/>
</dbReference>
<dbReference type="Pfam" id="PF13426">
    <property type="entry name" value="PAS_9"/>
    <property type="match status" value="1"/>
</dbReference>
<evidence type="ECO:0000259" key="18">
    <source>
        <dbReference type="PROSITE" id="PS50112"/>
    </source>
</evidence>
<dbReference type="SMART" id="SM00091">
    <property type="entry name" value="PAS"/>
    <property type="match status" value="7"/>
</dbReference>
<dbReference type="FunFam" id="1.10.287.130:FF:000004">
    <property type="entry name" value="Ethylene receptor 1"/>
    <property type="match status" value="1"/>
</dbReference>
<evidence type="ECO:0000256" key="1">
    <source>
        <dbReference type="ARBA" id="ARBA00000085"/>
    </source>
</evidence>
<evidence type="ECO:0000256" key="2">
    <source>
        <dbReference type="ARBA" id="ARBA00004236"/>
    </source>
</evidence>
<dbReference type="EMBL" id="LJXT01000015">
    <property type="protein sequence ID" value="KPQ19085.1"/>
    <property type="molecule type" value="Genomic_DNA"/>
</dbReference>
<dbReference type="InterPro" id="IPR036097">
    <property type="entry name" value="HisK_dim/P_sf"/>
</dbReference>
<evidence type="ECO:0000256" key="12">
    <source>
        <dbReference type="ARBA" id="ARBA00023012"/>
    </source>
</evidence>
<dbReference type="PROSITE" id="PS50110">
    <property type="entry name" value="RESPONSE_REGULATORY"/>
    <property type="match status" value="1"/>
</dbReference>
<organism evidence="20 21">
    <name type="scientific">Algoriphagus marincola HL-49</name>
    <dbReference type="NCBI Taxonomy" id="1305737"/>
    <lineage>
        <taxon>Bacteria</taxon>
        <taxon>Pseudomonadati</taxon>
        <taxon>Bacteroidota</taxon>
        <taxon>Cytophagia</taxon>
        <taxon>Cytophagales</taxon>
        <taxon>Cyclobacteriaceae</taxon>
        <taxon>Algoriphagus</taxon>
    </lineage>
</organism>
<proteinExistence type="predicted"/>
<dbReference type="SUPFAM" id="SSF47384">
    <property type="entry name" value="Homodimeric domain of signal transducing histidine kinase"/>
    <property type="match status" value="1"/>
</dbReference>
<keyword evidence="13" id="KW-0472">Membrane</keyword>
<feature type="domain" description="Response regulatory" evidence="17">
    <location>
        <begin position="1430"/>
        <end position="1548"/>
    </location>
</feature>
<dbReference type="InterPro" id="IPR001789">
    <property type="entry name" value="Sig_transdc_resp-reg_receiver"/>
</dbReference>
<name>A0A0P8AK48_9BACT</name>
<accession>A0A0P8AK48</accession>
<dbReference type="SMART" id="SM00086">
    <property type="entry name" value="PAC"/>
    <property type="match status" value="3"/>
</dbReference>
<keyword evidence="9" id="KW-0418">Kinase</keyword>
<dbReference type="PRINTS" id="PR00344">
    <property type="entry name" value="BCTRLSENSOR"/>
</dbReference>
<dbReference type="InterPro" id="IPR000014">
    <property type="entry name" value="PAS"/>
</dbReference>
<dbReference type="InterPro" id="IPR003018">
    <property type="entry name" value="GAF"/>
</dbReference>
<dbReference type="Pfam" id="PF08448">
    <property type="entry name" value="PAS_4"/>
    <property type="match status" value="1"/>
</dbReference>
<feature type="domain" description="PAS" evidence="18">
    <location>
        <begin position="220"/>
        <end position="278"/>
    </location>
</feature>
<dbReference type="InterPro" id="IPR000700">
    <property type="entry name" value="PAS-assoc_C"/>
</dbReference>
<dbReference type="STRING" id="1305737.GCA_000526355_00315"/>
<evidence type="ECO:0000256" key="9">
    <source>
        <dbReference type="ARBA" id="ARBA00022777"/>
    </source>
</evidence>
<evidence type="ECO:0000256" key="8">
    <source>
        <dbReference type="ARBA" id="ARBA00022741"/>
    </source>
</evidence>
<dbReference type="SMART" id="SM00065">
    <property type="entry name" value="GAF"/>
    <property type="match status" value="1"/>
</dbReference>
<evidence type="ECO:0000256" key="7">
    <source>
        <dbReference type="ARBA" id="ARBA00022692"/>
    </source>
</evidence>
<dbReference type="SUPFAM" id="SSF55781">
    <property type="entry name" value="GAF domain-like"/>
    <property type="match status" value="1"/>
</dbReference>
<dbReference type="InterPro" id="IPR013656">
    <property type="entry name" value="PAS_4"/>
</dbReference>